<dbReference type="Gene3D" id="2.40.30.100">
    <property type="entry name" value="AF2212/PG0164-like"/>
    <property type="match status" value="1"/>
</dbReference>
<name>A0A1H0IQL3_9ACTN</name>
<dbReference type="EMBL" id="LT629710">
    <property type="protein sequence ID" value="SDO33688.1"/>
    <property type="molecule type" value="Genomic_DNA"/>
</dbReference>
<evidence type="ECO:0008006" key="3">
    <source>
        <dbReference type="Google" id="ProtNLM"/>
    </source>
</evidence>
<gene>
    <name evidence="1" type="ORF">SAMN04515671_0605</name>
</gene>
<evidence type="ECO:0000313" key="1">
    <source>
        <dbReference type="EMBL" id="SDO33688.1"/>
    </source>
</evidence>
<dbReference type="RefSeq" id="WP_090474539.1">
    <property type="nucleotide sequence ID" value="NZ_LT629710.1"/>
</dbReference>
<keyword evidence="2" id="KW-1185">Reference proteome</keyword>
<dbReference type="OrthoDB" id="9808666at2"/>
<dbReference type="Pfam" id="PF08922">
    <property type="entry name" value="DUF1905"/>
    <property type="match status" value="1"/>
</dbReference>
<sequence length="101" mass="11687">MEFVFDGEIWYWRGPSPYHFLTIPDGDADAIGAQARELTYGWGMIPVQVRIGRTEWRTAMFAKDGGYVLPIRDNVRRAEDLHLGDEVTARVRVLEPVRRPR</sequence>
<dbReference type="InterPro" id="IPR015018">
    <property type="entry name" value="DUF1905"/>
</dbReference>
<dbReference type="InterPro" id="IPR037079">
    <property type="entry name" value="AF2212/PG0164-like_sf"/>
</dbReference>
<dbReference type="SUPFAM" id="SSF141694">
    <property type="entry name" value="AF2212/PG0164-like"/>
    <property type="match status" value="1"/>
</dbReference>
<evidence type="ECO:0000313" key="2">
    <source>
        <dbReference type="Proteomes" id="UP000198741"/>
    </source>
</evidence>
<dbReference type="STRING" id="1090615.SAMN04515671_0605"/>
<reference evidence="1 2" key="1">
    <citation type="submission" date="2016-10" db="EMBL/GenBank/DDBJ databases">
        <authorList>
            <person name="de Groot N.N."/>
        </authorList>
    </citation>
    <scope>NUCLEOTIDE SEQUENCE [LARGE SCALE GENOMIC DNA]</scope>
    <source>
        <strain evidence="2">P4-7,KCTC 19426,CECT 7604</strain>
    </source>
</reference>
<dbReference type="Proteomes" id="UP000198741">
    <property type="component" value="Chromosome I"/>
</dbReference>
<protein>
    <recommendedName>
        <fullName evidence="3">DUF1905 domain-containing protein</fullName>
    </recommendedName>
</protein>
<proteinExistence type="predicted"/>
<accession>A0A1H0IQL3</accession>
<dbReference type="AlphaFoldDB" id="A0A1H0IQL3"/>
<organism evidence="1 2">
    <name type="scientific">Nakamurella panacisegetis</name>
    <dbReference type="NCBI Taxonomy" id="1090615"/>
    <lineage>
        <taxon>Bacteria</taxon>
        <taxon>Bacillati</taxon>
        <taxon>Actinomycetota</taxon>
        <taxon>Actinomycetes</taxon>
        <taxon>Nakamurellales</taxon>
        <taxon>Nakamurellaceae</taxon>
        <taxon>Nakamurella</taxon>
    </lineage>
</organism>